<evidence type="ECO:0000256" key="1">
    <source>
        <dbReference type="ARBA" id="ARBA00004651"/>
    </source>
</evidence>
<keyword evidence="8" id="KW-1185">Reference proteome</keyword>
<organism evidence="7 8">
    <name type="scientific">Pseudonocardia halophobica</name>
    <dbReference type="NCBI Taxonomy" id="29401"/>
    <lineage>
        <taxon>Bacteria</taxon>
        <taxon>Bacillati</taxon>
        <taxon>Actinomycetota</taxon>
        <taxon>Actinomycetes</taxon>
        <taxon>Pseudonocardiales</taxon>
        <taxon>Pseudonocardiaceae</taxon>
        <taxon>Pseudonocardia</taxon>
    </lineage>
</organism>
<keyword evidence="2" id="KW-1003">Cell membrane</keyword>
<dbReference type="GO" id="GO:0022857">
    <property type="term" value="F:transmembrane transporter activity"/>
    <property type="evidence" value="ECO:0007669"/>
    <property type="project" value="InterPro"/>
</dbReference>
<evidence type="ECO:0000313" key="7">
    <source>
        <dbReference type="EMBL" id="GLL12254.1"/>
    </source>
</evidence>
<proteinExistence type="predicted"/>
<comment type="subcellular location">
    <subcellularLocation>
        <location evidence="1">Cell membrane</location>
        <topology evidence="1">Multi-pass membrane protein</topology>
    </subcellularLocation>
</comment>
<feature type="transmembrane region" description="Helical" evidence="6">
    <location>
        <begin position="56"/>
        <end position="81"/>
    </location>
</feature>
<dbReference type="Pfam" id="PF02653">
    <property type="entry name" value="BPD_transp_2"/>
    <property type="match status" value="1"/>
</dbReference>
<dbReference type="GO" id="GO:0005886">
    <property type="term" value="C:plasma membrane"/>
    <property type="evidence" value="ECO:0007669"/>
    <property type="project" value="UniProtKB-SubCell"/>
</dbReference>
<sequence>MLSFVLAGALAGVAGVLQIAAQGNADPQVGSINFILPALAAAFLGATTWRPGTYNVIGTLIALYFLSTVVNGLSLVGVAPWDGRVQRRRRPWSSISLAVGSQVLRRPRRRFDLEGPDRSRRTRH</sequence>
<dbReference type="EMBL" id="BSFQ01000013">
    <property type="protein sequence ID" value="GLL12254.1"/>
    <property type="molecule type" value="Genomic_DNA"/>
</dbReference>
<evidence type="ECO:0000256" key="5">
    <source>
        <dbReference type="ARBA" id="ARBA00023136"/>
    </source>
</evidence>
<keyword evidence="5 6" id="KW-0472">Membrane</keyword>
<dbReference type="PANTHER" id="PTHR32196">
    <property type="entry name" value="ABC TRANSPORTER PERMEASE PROTEIN YPHD-RELATED-RELATED"/>
    <property type="match status" value="1"/>
</dbReference>
<evidence type="ECO:0000256" key="4">
    <source>
        <dbReference type="ARBA" id="ARBA00022989"/>
    </source>
</evidence>
<protein>
    <submittedName>
        <fullName evidence="7">Uncharacterized protein</fullName>
    </submittedName>
</protein>
<evidence type="ECO:0000256" key="2">
    <source>
        <dbReference type="ARBA" id="ARBA00022475"/>
    </source>
</evidence>
<dbReference type="InterPro" id="IPR001851">
    <property type="entry name" value="ABC_transp_permease"/>
</dbReference>
<evidence type="ECO:0000256" key="6">
    <source>
        <dbReference type="SAM" id="Phobius"/>
    </source>
</evidence>
<evidence type="ECO:0000313" key="8">
    <source>
        <dbReference type="Proteomes" id="UP001143463"/>
    </source>
</evidence>
<gene>
    <name evidence="7" type="ORF">GCM10017577_33950</name>
</gene>
<dbReference type="AlphaFoldDB" id="A0A9W6NWV5"/>
<accession>A0A9W6NWV5</accession>
<comment type="caution">
    <text evidence="7">The sequence shown here is derived from an EMBL/GenBank/DDBJ whole genome shotgun (WGS) entry which is preliminary data.</text>
</comment>
<name>A0A9W6NWV5_9PSEU</name>
<reference evidence="7" key="2">
    <citation type="submission" date="2023-01" db="EMBL/GenBank/DDBJ databases">
        <authorList>
            <person name="Sun Q."/>
            <person name="Evtushenko L."/>
        </authorList>
    </citation>
    <scope>NUCLEOTIDE SEQUENCE</scope>
    <source>
        <strain evidence="7">VKM Ac-1069</strain>
    </source>
</reference>
<evidence type="ECO:0000256" key="3">
    <source>
        <dbReference type="ARBA" id="ARBA00022692"/>
    </source>
</evidence>
<keyword evidence="4 6" id="KW-1133">Transmembrane helix</keyword>
<reference evidence="7" key="1">
    <citation type="journal article" date="2014" name="Int. J. Syst. Evol. Microbiol.">
        <title>Complete genome sequence of Corynebacterium casei LMG S-19264T (=DSM 44701T), isolated from a smear-ripened cheese.</title>
        <authorList>
            <consortium name="US DOE Joint Genome Institute (JGI-PGF)"/>
            <person name="Walter F."/>
            <person name="Albersmeier A."/>
            <person name="Kalinowski J."/>
            <person name="Ruckert C."/>
        </authorList>
    </citation>
    <scope>NUCLEOTIDE SEQUENCE</scope>
    <source>
        <strain evidence="7">VKM Ac-1069</strain>
    </source>
</reference>
<keyword evidence="3 6" id="KW-0812">Transmembrane</keyword>
<dbReference type="Proteomes" id="UP001143463">
    <property type="component" value="Unassembled WGS sequence"/>
</dbReference>